<gene>
    <name evidence="2" type="ORF">NDU88_011337</name>
</gene>
<proteinExistence type="predicted"/>
<accession>A0AAV7R0P5</accession>
<dbReference type="AlphaFoldDB" id="A0AAV7R0P5"/>
<evidence type="ECO:0000313" key="2">
    <source>
        <dbReference type="EMBL" id="KAJ1145045.1"/>
    </source>
</evidence>
<comment type="caution">
    <text evidence="2">The sequence shown here is derived from an EMBL/GenBank/DDBJ whole genome shotgun (WGS) entry which is preliminary data.</text>
</comment>
<reference evidence="2" key="1">
    <citation type="journal article" date="2022" name="bioRxiv">
        <title>Sequencing and chromosome-scale assembly of the giantPleurodeles waltlgenome.</title>
        <authorList>
            <person name="Brown T."/>
            <person name="Elewa A."/>
            <person name="Iarovenko S."/>
            <person name="Subramanian E."/>
            <person name="Araus A.J."/>
            <person name="Petzold A."/>
            <person name="Susuki M."/>
            <person name="Suzuki K.-i.T."/>
            <person name="Hayashi T."/>
            <person name="Toyoda A."/>
            <person name="Oliveira C."/>
            <person name="Osipova E."/>
            <person name="Leigh N.D."/>
            <person name="Simon A."/>
            <person name="Yun M.H."/>
        </authorList>
    </citation>
    <scope>NUCLEOTIDE SEQUENCE</scope>
    <source>
        <strain evidence="2">20211129_DDA</strain>
        <tissue evidence="2">Liver</tissue>
    </source>
</reference>
<sequence length="184" mass="19875">MEEVEAEERERGISTTGFTTLSWATFIKIMERAFGGSTTLELGLILKVMMKFERVVEVGFLYKFVDPKIFKKVRLRVLFDAADVWYEVVLGGWKDGRGQRSGDGARLIPSLRTCHLRAIRNPGVSRRTGTAPGGGPAPAGIVGRPDLTTSRGRDLRPAPGPGPGAGALCEAAGRPRVRGGGRKP</sequence>
<dbReference type="EMBL" id="JANPWB010000010">
    <property type="protein sequence ID" value="KAJ1145045.1"/>
    <property type="molecule type" value="Genomic_DNA"/>
</dbReference>
<evidence type="ECO:0000256" key="1">
    <source>
        <dbReference type="SAM" id="MobiDB-lite"/>
    </source>
</evidence>
<keyword evidence="3" id="KW-1185">Reference proteome</keyword>
<feature type="compositionally biased region" description="Basic residues" evidence="1">
    <location>
        <begin position="175"/>
        <end position="184"/>
    </location>
</feature>
<feature type="region of interest" description="Disordered" evidence="1">
    <location>
        <begin position="123"/>
        <end position="184"/>
    </location>
</feature>
<dbReference type="Proteomes" id="UP001066276">
    <property type="component" value="Chromosome 6"/>
</dbReference>
<protein>
    <submittedName>
        <fullName evidence="2">Uncharacterized protein</fullName>
    </submittedName>
</protein>
<organism evidence="2 3">
    <name type="scientific">Pleurodeles waltl</name>
    <name type="common">Iberian ribbed newt</name>
    <dbReference type="NCBI Taxonomy" id="8319"/>
    <lineage>
        <taxon>Eukaryota</taxon>
        <taxon>Metazoa</taxon>
        <taxon>Chordata</taxon>
        <taxon>Craniata</taxon>
        <taxon>Vertebrata</taxon>
        <taxon>Euteleostomi</taxon>
        <taxon>Amphibia</taxon>
        <taxon>Batrachia</taxon>
        <taxon>Caudata</taxon>
        <taxon>Salamandroidea</taxon>
        <taxon>Salamandridae</taxon>
        <taxon>Pleurodelinae</taxon>
        <taxon>Pleurodeles</taxon>
    </lineage>
</organism>
<evidence type="ECO:0000313" key="3">
    <source>
        <dbReference type="Proteomes" id="UP001066276"/>
    </source>
</evidence>
<name>A0AAV7R0P5_PLEWA</name>